<accession>W9XLS0</accession>
<dbReference type="PROSITE" id="PS00463">
    <property type="entry name" value="ZN2_CY6_FUNGAL_1"/>
    <property type="match status" value="1"/>
</dbReference>
<dbReference type="STRING" id="1182542.W9XLS0"/>
<evidence type="ECO:0000313" key="6">
    <source>
        <dbReference type="EMBL" id="EXJ81462.1"/>
    </source>
</evidence>
<dbReference type="GO" id="GO:0000981">
    <property type="term" value="F:DNA-binding transcription factor activity, RNA polymerase II-specific"/>
    <property type="evidence" value="ECO:0007669"/>
    <property type="project" value="InterPro"/>
</dbReference>
<keyword evidence="2" id="KW-0238">DNA-binding</keyword>
<protein>
    <recommendedName>
        <fullName evidence="5">Zn(2)-C6 fungal-type domain-containing protein</fullName>
    </recommendedName>
</protein>
<evidence type="ECO:0000256" key="2">
    <source>
        <dbReference type="ARBA" id="ARBA00023125"/>
    </source>
</evidence>
<dbReference type="HOGENOM" id="CLU_021599_8_1_1"/>
<dbReference type="RefSeq" id="XP_007736050.1">
    <property type="nucleotide sequence ID" value="XM_007737860.1"/>
</dbReference>
<dbReference type="CDD" id="cd00067">
    <property type="entry name" value="GAL4"/>
    <property type="match status" value="1"/>
</dbReference>
<comment type="caution">
    <text evidence="6">The sequence shown here is derived from an EMBL/GenBank/DDBJ whole genome shotgun (WGS) entry which is preliminary data.</text>
</comment>
<keyword evidence="1" id="KW-0805">Transcription regulation</keyword>
<dbReference type="PROSITE" id="PS50048">
    <property type="entry name" value="ZN2_CY6_FUNGAL_2"/>
    <property type="match status" value="1"/>
</dbReference>
<sequence length="491" mass="56036">MARRRTGCLTCRKRKIKCDERRPLCRNCQISNRECVEWASGFQLERQNDPPARHLPFSRPLKFRPPLSQFQRKKTASKRLDLDPERDAPSSKEITLYRLADRKDDASSCLPTPFPVSPAERLAGRVWDLLQNGSGTGFSPLYFGDYFQELPRFIGRSVCLDAAVECFLLTQQRLGTARSLDYRGQLQHYGRALKLLRHELGTLQVHNRRTETLAASVVLLASEVMDNSLSSHAHLPHVDGASALMRAYGPDFFNSRFELQLFYSLIPIIVSRSLERNTECFVGAPSWLVLENKIPSEWVETRIEARILHTYTKIPTFLQAVRKWRNAAFTDIPGHVLIDLISLRQHLLDLGEAITDFIQTSGLMAELPCISRPPGPSTYYLFKDIHLAEGISIYFRMVILVTRGLSQLQLSQPADREWSRLASAQLCMSVEHERVQAPSGALFTSLTLKVARIACSDDLVDWIEDRLRQVEDWLDPSLKNLLSLFDTWLDI</sequence>
<dbReference type="InterPro" id="IPR001138">
    <property type="entry name" value="Zn2Cys6_DnaBD"/>
</dbReference>
<proteinExistence type="predicted"/>
<keyword evidence="4" id="KW-0539">Nucleus</keyword>
<dbReference type="eggNOG" id="ENOG502SQWX">
    <property type="taxonomic scope" value="Eukaryota"/>
</dbReference>
<dbReference type="Pfam" id="PF11951">
    <property type="entry name" value="Fungal_trans_2"/>
    <property type="match status" value="1"/>
</dbReference>
<reference evidence="6 7" key="1">
    <citation type="submission" date="2013-03" db="EMBL/GenBank/DDBJ databases">
        <title>The Genome Sequence of Capronia epimyces CBS 606.96.</title>
        <authorList>
            <consortium name="The Broad Institute Genomics Platform"/>
            <person name="Cuomo C."/>
            <person name="de Hoog S."/>
            <person name="Gorbushina A."/>
            <person name="Walker B."/>
            <person name="Young S.K."/>
            <person name="Zeng Q."/>
            <person name="Gargeya S."/>
            <person name="Fitzgerald M."/>
            <person name="Haas B."/>
            <person name="Abouelleil A."/>
            <person name="Allen A.W."/>
            <person name="Alvarado L."/>
            <person name="Arachchi H.M."/>
            <person name="Berlin A.M."/>
            <person name="Chapman S.B."/>
            <person name="Gainer-Dewar J."/>
            <person name="Goldberg J."/>
            <person name="Griggs A."/>
            <person name="Gujja S."/>
            <person name="Hansen M."/>
            <person name="Howarth C."/>
            <person name="Imamovic A."/>
            <person name="Ireland A."/>
            <person name="Larimer J."/>
            <person name="McCowan C."/>
            <person name="Murphy C."/>
            <person name="Pearson M."/>
            <person name="Poon T.W."/>
            <person name="Priest M."/>
            <person name="Roberts A."/>
            <person name="Saif S."/>
            <person name="Shea T."/>
            <person name="Sisk P."/>
            <person name="Sykes S."/>
            <person name="Wortman J."/>
            <person name="Nusbaum C."/>
            <person name="Birren B."/>
        </authorList>
    </citation>
    <scope>NUCLEOTIDE SEQUENCE [LARGE SCALE GENOMIC DNA]</scope>
    <source>
        <strain evidence="6 7">CBS 606.96</strain>
    </source>
</reference>
<feature type="domain" description="Zn(2)-C6 fungal-type" evidence="5">
    <location>
        <begin position="7"/>
        <end position="37"/>
    </location>
</feature>
<organism evidence="6 7">
    <name type="scientific">Capronia epimyces CBS 606.96</name>
    <dbReference type="NCBI Taxonomy" id="1182542"/>
    <lineage>
        <taxon>Eukaryota</taxon>
        <taxon>Fungi</taxon>
        <taxon>Dikarya</taxon>
        <taxon>Ascomycota</taxon>
        <taxon>Pezizomycotina</taxon>
        <taxon>Eurotiomycetes</taxon>
        <taxon>Chaetothyriomycetidae</taxon>
        <taxon>Chaetothyriales</taxon>
        <taxon>Herpotrichiellaceae</taxon>
        <taxon>Capronia</taxon>
    </lineage>
</organism>
<dbReference type="GO" id="GO:0003677">
    <property type="term" value="F:DNA binding"/>
    <property type="evidence" value="ECO:0007669"/>
    <property type="project" value="UniProtKB-KW"/>
</dbReference>
<dbReference type="AlphaFoldDB" id="W9XLS0"/>
<dbReference type="Gene3D" id="4.10.240.10">
    <property type="entry name" value="Zn(2)-C6 fungal-type DNA-binding domain"/>
    <property type="match status" value="1"/>
</dbReference>
<dbReference type="SMART" id="SM00066">
    <property type="entry name" value="GAL4"/>
    <property type="match status" value="1"/>
</dbReference>
<dbReference type="GeneID" id="19171850"/>
<dbReference type="PANTHER" id="PTHR38111">
    <property type="entry name" value="ZN(2)-C6 FUNGAL-TYPE DOMAIN-CONTAINING PROTEIN-RELATED"/>
    <property type="match status" value="1"/>
</dbReference>
<gene>
    <name evidence="6" type="ORF">A1O3_07754</name>
</gene>
<evidence type="ECO:0000256" key="1">
    <source>
        <dbReference type="ARBA" id="ARBA00023015"/>
    </source>
</evidence>
<dbReference type="InterPro" id="IPR036864">
    <property type="entry name" value="Zn2-C6_fun-type_DNA-bd_sf"/>
</dbReference>
<dbReference type="Proteomes" id="UP000019478">
    <property type="component" value="Unassembled WGS sequence"/>
</dbReference>
<dbReference type="GO" id="GO:0008270">
    <property type="term" value="F:zinc ion binding"/>
    <property type="evidence" value="ECO:0007669"/>
    <property type="project" value="InterPro"/>
</dbReference>
<dbReference type="Pfam" id="PF00172">
    <property type="entry name" value="Zn_clus"/>
    <property type="match status" value="1"/>
</dbReference>
<dbReference type="OrthoDB" id="4314040at2759"/>
<evidence type="ECO:0000256" key="3">
    <source>
        <dbReference type="ARBA" id="ARBA00023163"/>
    </source>
</evidence>
<dbReference type="EMBL" id="AMGY01000006">
    <property type="protein sequence ID" value="EXJ81462.1"/>
    <property type="molecule type" value="Genomic_DNA"/>
</dbReference>
<name>W9XLS0_9EURO</name>
<dbReference type="InterPro" id="IPR053178">
    <property type="entry name" value="Osmoadaptation_assoc"/>
</dbReference>
<keyword evidence="7" id="KW-1185">Reference proteome</keyword>
<evidence type="ECO:0000313" key="7">
    <source>
        <dbReference type="Proteomes" id="UP000019478"/>
    </source>
</evidence>
<evidence type="ECO:0000259" key="5">
    <source>
        <dbReference type="PROSITE" id="PS50048"/>
    </source>
</evidence>
<evidence type="ECO:0000256" key="4">
    <source>
        <dbReference type="ARBA" id="ARBA00023242"/>
    </source>
</evidence>
<dbReference type="SUPFAM" id="SSF57701">
    <property type="entry name" value="Zn2/Cys6 DNA-binding domain"/>
    <property type="match status" value="1"/>
</dbReference>
<dbReference type="InterPro" id="IPR021858">
    <property type="entry name" value="Fun_TF"/>
</dbReference>
<keyword evidence="3" id="KW-0804">Transcription</keyword>